<evidence type="ECO:0000313" key="1">
    <source>
        <dbReference type="EMBL" id="NIA68084.1"/>
    </source>
</evidence>
<gene>
    <name evidence="1" type="ORF">HBA54_05725</name>
</gene>
<dbReference type="Proteomes" id="UP000761264">
    <property type="component" value="Unassembled WGS sequence"/>
</dbReference>
<dbReference type="AlphaFoldDB" id="A0A967CBB8"/>
<name>A0A967CBB8_9PROT</name>
<accession>A0A967CBB8</accession>
<protein>
    <submittedName>
        <fullName evidence="1">DUF2336 domain-containing protein</fullName>
    </submittedName>
</protein>
<proteinExistence type="predicted"/>
<dbReference type="InterPro" id="IPR019285">
    <property type="entry name" value="DUF2336"/>
</dbReference>
<keyword evidence="2" id="KW-1185">Reference proteome</keyword>
<dbReference type="Pfam" id="PF10098">
    <property type="entry name" value="DUF2336"/>
    <property type="match status" value="1"/>
</dbReference>
<evidence type="ECO:0000313" key="2">
    <source>
        <dbReference type="Proteomes" id="UP000761264"/>
    </source>
</evidence>
<comment type="caution">
    <text evidence="1">The sequence shown here is derived from an EMBL/GenBank/DDBJ whole genome shotgun (WGS) entry which is preliminary data.</text>
</comment>
<dbReference type="EMBL" id="JAAQPH010000003">
    <property type="protein sequence ID" value="NIA68084.1"/>
    <property type="molecule type" value="Genomic_DNA"/>
</dbReference>
<reference evidence="1" key="1">
    <citation type="submission" date="2020-03" db="EMBL/GenBank/DDBJ databases">
        <title>Genome of Pelagibius litoralis DSM 21314T.</title>
        <authorList>
            <person name="Wang G."/>
        </authorList>
    </citation>
    <scope>NUCLEOTIDE SEQUENCE</scope>
    <source>
        <strain evidence="1">DSM 21314</strain>
    </source>
</reference>
<sequence>MARNPVPADKRKLSQGNDPLAEAINQAATLQGGTLSPDEQESVFAVFRRILRDADEAGRRRLCEAVRHLAVLPQDIVLSLANDQPSVSLPFIAETPMLRDADLVKLVWSGDAVKQVTIAARAGLGSSVTSALAEVAGPRVILTLLANGSADISEASLQSCLARFPDDDGLHQKLIGRDRLPLSVSEALLERTTPVLQQTLLSRHAVSPAVAQEVQRRRGSAAPWWRMQIFSR</sequence>
<dbReference type="RefSeq" id="WP_167222275.1">
    <property type="nucleotide sequence ID" value="NZ_JAAQPH010000003.1"/>
</dbReference>
<organism evidence="1 2">
    <name type="scientific">Pelagibius litoralis</name>
    <dbReference type="NCBI Taxonomy" id="374515"/>
    <lineage>
        <taxon>Bacteria</taxon>
        <taxon>Pseudomonadati</taxon>
        <taxon>Pseudomonadota</taxon>
        <taxon>Alphaproteobacteria</taxon>
        <taxon>Rhodospirillales</taxon>
        <taxon>Rhodovibrionaceae</taxon>
        <taxon>Pelagibius</taxon>
    </lineage>
</organism>